<dbReference type="Proteomes" id="UP000809243">
    <property type="component" value="Unassembled WGS sequence"/>
</dbReference>
<dbReference type="AlphaFoldDB" id="A0A938YTF4"/>
<dbReference type="Gene3D" id="1.10.150.280">
    <property type="entry name" value="AF1531-like domain"/>
    <property type="match status" value="1"/>
</dbReference>
<organism evidence="1 2">
    <name type="scientific">Candidatus Iainarchaeum sp</name>
    <dbReference type="NCBI Taxonomy" id="3101447"/>
    <lineage>
        <taxon>Archaea</taxon>
        <taxon>Candidatus Iainarchaeota</taxon>
        <taxon>Candidatus Iainarchaeia</taxon>
        <taxon>Candidatus Iainarchaeales</taxon>
        <taxon>Candidatus Iainarchaeaceae</taxon>
        <taxon>Candidatus Iainarchaeum</taxon>
    </lineage>
</organism>
<dbReference type="PANTHER" id="PTHR40734">
    <property type="entry name" value="TRNA-SPECIFIC ADENOSINE DEAMINASE-RELATED"/>
    <property type="match status" value="1"/>
</dbReference>
<comment type="caution">
    <text evidence="1">The sequence shown here is derived from an EMBL/GenBank/DDBJ whole genome shotgun (WGS) entry which is preliminary data.</text>
</comment>
<protein>
    <submittedName>
        <fullName evidence="1">DUF655 domain-containing protein</fullName>
    </submittedName>
</protein>
<dbReference type="Pfam" id="PF04919">
    <property type="entry name" value="DUF655"/>
    <property type="match status" value="1"/>
</dbReference>
<proteinExistence type="predicted"/>
<accession>A0A938YTF4</accession>
<name>A0A938YTF4_9ARCH</name>
<dbReference type="PANTHER" id="PTHR40734:SF1">
    <property type="entry name" value="DNA-BINDING PROTEIN"/>
    <property type="match status" value="1"/>
</dbReference>
<dbReference type="InterPro" id="IPR007003">
    <property type="entry name" value="DUF655"/>
</dbReference>
<dbReference type="SUPFAM" id="SSF160975">
    <property type="entry name" value="AF1531-like"/>
    <property type="match status" value="1"/>
</dbReference>
<evidence type="ECO:0000313" key="1">
    <source>
        <dbReference type="EMBL" id="MBN2067782.1"/>
    </source>
</evidence>
<gene>
    <name evidence="1" type="ORF">JW744_04905</name>
</gene>
<dbReference type="Gene3D" id="2.40.50.140">
    <property type="entry name" value="Nucleic acid-binding proteins"/>
    <property type="match status" value="1"/>
</dbReference>
<dbReference type="InterPro" id="IPR012340">
    <property type="entry name" value="NA-bd_OB-fold"/>
</dbReference>
<dbReference type="EMBL" id="JAFGDB010000085">
    <property type="protein sequence ID" value="MBN2067782.1"/>
    <property type="molecule type" value="Genomic_DNA"/>
</dbReference>
<evidence type="ECO:0000313" key="2">
    <source>
        <dbReference type="Proteomes" id="UP000809243"/>
    </source>
</evidence>
<reference evidence="1" key="1">
    <citation type="submission" date="2021-01" db="EMBL/GenBank/DDBJ databases">
        <title>Active Sulfur Cycling in an Early Earth Analoge.</title>
        <authorList>
            <person name="Hahn C.R."/>
            <person name="Youssef N.H."/>
            <person name="Elshahed M."/>
        </authorList>
    </citation>
    <scope>NUCLEOTIDE SEQUENCE</scope>
    <source>
        <strain evidence="1">Zod_Metabat.1151</strain>
    </source>
</reference>
<sequence length="188" mass="22062">MPNEERALVLDYLAKGKPNSYKSEPVAQVLGEQFFTLLEVVPKKELKVMESIYVGKDERAEIDYIKRRINSDELTSTAAAELEKAIEKIVEENTARFLEFYNTAGPITLRRHQLELLPGFGKKHMQDIIRERQKKPFESFEDLNKRVKLLPDTFKAIVKRIEFELREPNLNHYLFVRPPVKERAFGRR</sequence>